<evidence type="ECO:0000313" key="5">
    <source>
        <dbReference type="EMBL" id="CAD5323598.1"/>
    </source>
</evidence>
<evidence type="ECO:0000256" key="2">
    <source>
        <dbReference type="SAM" id="MobiDB-lite"/>
    </source>
</evidence>
<evidence type="ECO:0000313" key="4">
    <source>
        <dbReference type="EMBL" id="CAA0383049.1"/>
    </source>
</evidence>
<name>A0A654F8X5_ARATH</name>
<dbReference type="EMBL" id="CACRSJ010000106">
    <property type="protein sequence ID" value="VYS57984.1"/>
    <property type="molecule type" value="Genomic_DNA"/>
</dbReference>
<protein>
    <submittedName>
        <fullName evidence="5">(thale cress) hypothetical protein</fullName>
    </submittedName>
</protein>
<dbReference type="Pfam" id="PF25091">
    <property type="entry name" value="DUF7806"/>
    <property type="match status" value="1"/>
</dbReference>
<keyword evidence="1" id="KW-0175">Coiled coil</keyword>
<evidence type="ECO:0000313" key="6">
    <source>
        <dbReference type="EMBL" id="VYS57984.1"/>
    </source>
</evidence>
<reference evidence="6 7" key="1">
    <citation type="submission" date="2019-11" db="EMBL/GenBank/DDBJ databases">
        <authorList>
            <person name="Jiao W.-B."/>
            <person name="Schneeberger K."/>
        </authorList>
    </citation>
    <scope>NUCLEOTIDE SEQUENCE [LARGE SCALE GENOMIC DNA]</scope>
    <source>
        <strain evidence="7">cv. An-1</strain>
        <strain evidence="8">cv. C24</strain>
    </source>
</reference>
<evidence type="ECO:0000256" key="1">
    <source>
        <dbReference type="SAM" id="Coils"/>
    </source>
</evidence>
<dbReference type="EMBL" id="CACSHJ010000089">
    <property type="protein sequence ID" value="CAA0383049.1"/>
    <property type="molecule type" value="Genomic_DNA"/>
</dbReference>
<dbReference type="Proteomes" id="UP000434276">
    <property type="component" value="Unassembled WGS sequence"/>
</dbReference>
<proteinExistence type="predicted"/>
<evidence type="ECO:0000313" key="7">
    <source>
        <dbReference type="Proteomes" id="UP000426265"/>
    </source>
</evidence>
<organism evidence="6 7">
    <name type="scientific">Arabidopsis thaliana</name>
    <name type="common">Mouse-ear cress</name>
    <dbReference type="NCBI Taxonomy" id="3702"/>
    <lineage>
        <taxon>Eukaryota</taxon>
        <taxon>Viridiplantae</taxon>
        <taxon>Streptophyta</taxon>
        <taxon>Embryophyta</taxon>
        <taxon>Tracheophyta</taxon>
        <taxon>Spermatophyta</taxon>
        <taxon>Magnoliopsida</taxon>
        <taxon>eudicotyledons</taxon>
        <taxon>Gunneridae</taxon>
        <taxon>Pentapetalae</taxon>
        <taxon>rosids</taxon>
        <taxon>malvids</taxon>
        <taxon>Brassicales</taxon>
        <taxon>Brassicaceae</taxon>
        <taxon>Camelineae</taxon>
        <taxon>Arabidopsis</taxon>
    </lineage>
</organism>
<sequence length="289" mass="33292">MEALYAKLYDKYTKLQKKKYSEYDEINKEQEEKFLTFVSASEELMEHLRGENQSSLEMVEKLRNEIISIRSGRDDKFLECQKLLMEEELKNKSLSEEVVKLKEEVVKLKELVQEEHPRNYEDQSGKKQKRKTPESARVTTRSMIKRSRLSEDLVETDMVSPDISKHHKAKEPLLVSQPQCCRTTYDGSSSSASCTFQALGKHLLGMKLSTNNKGKRACIVASHPTTGLSFSLTFINNPNGEESELLYKPASLGTFQRVAPEWMREVIKFSTSMCPIFFERVSRVIKLNC</sequence>
<feature type="coiled-coil region" evidence="1">
    <location>
        <begin position="45"/>
        <end position="111"/>
    </location>
</feature>
<dbReference type="Proteomes" id="UP000426265">
    <property type="component" value="Unassembled WGS sequence"/>
</dbReference>
<feature type="region of interest" description="Disordered" evidence="2">
    <location>
        <begin position="116"/>
        <end position="142"/>
    </location>
</feature>
<evidence type="ECO:0000313" key="9">
    <source>
        <dbReference type="Proteomes" id="UP000516314"/>
    </source>
</evidence>
<feature type="compositionally biased region" description="Basic and acidic residues" evidence="2">
    <location>
        <begin position="116"/>
        <end position="125"/>
    </location>
</feature>
<dbReference type="InterPro" id="IPR056708">
    <property type="entry name" value="DUF7806"/>
</dbReference>
<feature type="domain" description="DUF7806" evidence="3">
    <location>
        <begin position="192"/>
        <end position="286"/>
    </location>
</feature>
<gene>
    <name evidence="6" type="ORF">AN1_LOCUS13431</name>
    <name evidence="5" type="ORF">AT9943_LOCUS11540</name>
    <name evidence="4" type="ORF">C24_LOCUS13266</name>
</gene>
<dbReference type="ExpressionAtlas" id="A0A654F8X5">
    <property type="expression patterns" value="baseline and differential"/>
</dbReference>
<dbReference type="Proteomes" id="UP000516314">
    <property type="component" value="Chromosome 3"/>
</dbReference>
<reference evidence="5 9" key="2">
    <citation type="submission" date="2020-09" db="EMBL/GenBank/DDBJ databases">
        <authorList>
            <person name="Ashkenazy H."/>
        </authorList>
    </citation>
    <scope>NUCLEOTIDE SEQUENCE [LARGE SCALE GENOMIC DNA]</scope>
    <source>
        <strain evidence="9">cv. Cdm-0</strain>
    </source>
</reference>
<dbReference type="PANTHER" id="PTHR35489:SF2">
    <property type="entry name" value="TITAN9"/>
    <property type="match status" value="1"/>
</dbReference>
<accession>A0A5S9XDV0</accession>
<dbReference type="AlphaFoldDB" id="A0A654F8X5"/>
<evidence type="ECO:0000313" key="8">
    <source>
        <dbReference type="Proteomes" id="UP000434276"/>
    </source>
</evidence>
<dbReference type="PANTHER" id="PTHR35489">
    <property type="entry name" value="TITAN9"/>
    <property type="match status" value="1"/>
</dbReference>
<accession>A0A654F8X5</accession>
<dbReference type="EMBL" id="LR881468">
    <property type="protein sequence ID" value="CAD5323598.1"/>
    <property type="molecule type" value="Genomic_DNA"/>
</dbReference>
<evidence type="ECO:0000259" key="3">
    <source>
        <dbReference type="Pfam" id="PF25091"/>
    </source>
</evidence>
<dbReference type="OrthoDB" id="759501at2759"/>